<dbReference type="EMBL" id="JAUDZG010000005">
    <property type="protein sequence ID" value="KAK3304877.1"/>
    <property type="molecule type" value="Genomic_DNA"/>
</dbReference>
<accession>A0AAJ0M0W0</accession>
<evidence type="ECO:0000313" key="3">
    <source>
        <dbReference type="Proteomes" id="UP001273166"/>
    </source>
</evidence>
<evidence type="ECO:0000313" key="2">
    <source>
        <dbReference type="EMBL" id="KAK3304877.1"/>
    </source>
</evidence>
<organism evidence="2 3">
    <name type="scientific">Chaetomium strumarium</name>
    <dbReference type="NCBI Taxonomy" id="1170767"/>
    <lineage>
        <taxon>Eukaryota</taxon>
        <taxon>Fungi</taxon>
        <taxon>Dikarya</taxon>
        <taxon>Ascomycota</taxon>
        <taxon>Pezizomycotina</taxon>
        <taxon>Sordariomycetes</taxon>
        <taxon>Sordariomycetidae</taxon>
        <taxon>Sordariales</taxon>
        <taxon>Chaetomiaceae</taxon>
        <taxon>Chaetomium</taxon>
    </lineage>
</organism>
<keyword evidence="3" id="KW-1185">Reference proteome</keyword>
<proteinExistence type="predicted"/>
<protein>
    <submittedName>
        <fullName evidence="2">Uncharacterized protein</fullName>
    </submittedName>
</protein>
<evidence type="ECO:0000256" key="1">
    <source>
        <dbReference type="SAM" id="MobiDB-lite"/>
    </source>
</evidence>
<dbReference type="AlphaFoldDB" id="A0AAJ0M0W0"/>
<feature type="region of interest" description="Disordered" evidence="1">
    <location>
        <begin position="61"/>
        <end position="109"/>
    </location>
</feature>
<comment type="caution">
    <text evidence="2">The sequence shown here is derived from an EMBL/GenBank/DDBJ whole genome shotgun (WGS) entry which is preliminary data.</text>
</comment>
<dbReference type="RefSeq" id="XP_062720657.1">
    <property type="nucleotide sequence ID" value="XM_062863231.1"/>
</dbReference>
<feature type="compositionally biased region" description="Acidic residues" evidence="1">
    <location>
        <begin position="63"/>
        <end position="77"/>
    </location>
</feature>
<reference evidence="2" key="2">
    <citation type="submission" date="2023-06" db="EMBL/GenBank/DDBJ databases">
        <authorList>
            <consortium name="Lawrence Berkeley National Laboratory"/>
            <person name="Mondo S.J."/>
            <person name="Hensen N."/>
            <person name="Bonometti L."/>
            <person name="Westerberg I."/>
            <person name="Brannstrom I.O."/>
            <person name="Guillou S."/>
            <person name="Cros-Aarteil S."/>
            <person name="Calhoun S."/>
            <person name="Haridas S."/>
            <person name="Kuo A."/>
            <person name="Pangilinan J."/>
            <person name="Riley R."/>
            <person name="Labutti K."/>
            <person name="Andreopoulos B."/>
            <person name="Lipzen A."/>
            <person name="Chen C."/>
            <person name="Yanf M."/>
            <person name="Daum C."/>
            <person name="Ng V."/>
            <person name="Clum A."/>
            <person name="Steindorff A."/>
            <person name="Ohm R."/>
            <person name="Martin F."/>
            <person name="Silar P."/>
            <person name="Natvig D."/>
            <person name="Lalanne C."/>
            <person name="Gautier V."/>
            <person name="Ament-Velasquez S.L."/>
            <person name="Kruys A."/>
            <person name="Hutchinson M.I."/>
            <person name="Powell A.J."/>
            <person name="Barry K."/>
            <person name="Miller A.N."/>
            <person name="Grigoriev I.V."/>
            <person name="Debuchy R."/>
            <person name="Gladieux P."/>
            <person name="Thoren M.H."/>
            <person name="Johannesson H."/>
        </authorList>
    </citation>
    <scope>NUCLEOTIDE SEQUENCE</scope>
    <source>
        <strain evidence="2">CBS 333.67</strain>
    </source>
</reference>
<dbReference type="Proteomes" id="UP001273166">
    <property type="component" value="Unassembled WGS sequence"/>
</dbReference>
<gene>
    <name evidence="2" type="ORF">B0T15DRAFT_254989</name>
</gene>
<reference evidence="2" key="1">
    <citation type="journal article" date="2023" name="Mol. Phylogenet. Evol.">
        <title>Genome-scale phylogeny and comparative genomics of the fungal order Sordariales.</title>
        <authorList>
            <person name="Hensen N."/>
            <person name="Bonometti L."/>
            <person name="Westerberg I."/>
            <person name="Brannstrom I.O."/>
            <person name="Guillou S."/>
            <person name="Cros-Aarteil S."/>
            <person name="Calhoun S."/>
            <person name="Haridas S."/>
            <person name="Kuo A."/>
            <person name="Mondo S."/>
            <person name="Pangilinan J."/>
            <person name="Riley R."/>
            <person name="LaButti K."/>
            <person name="Andreopoulos B."/>
            <person name="Lipzen A."/>
            <person name="Chen C."/>
            <person name="Yan M."/>
            <person name="Daum C."/>
            <person name="Ng V."/>
            <person name="Clum A."/>
            <person name="Steindorff A."/>
            <person name="Ohm R.A."/>
            <person name="Martin F."/>
            <person name="Silar P."/>
            <person name="Natvig D.O."/>
            <person name="Lalanne C."/>
            <person name="Gautier V."/>
            <person name="Ament-Velasquez S.L."/>
            <person name="Kruys A."/>
            <person name="Hutchinson M.I."/>
            <person name="Powell A.J."/>
            <person name="Barry K."/>
            <person name="Miller A.N."/>
            <person name="Grigoriev I.V."/>
            <person name="Debuchy R."/>
            <person name="Gladieux P."/>
            <person name="Hiltunen Thoren M."/>
            <person name="Johannesson H."/>
        </authorList>
    </citation>
    <scope>NUCLEOTIDE SEQUENCE</scope>
    <source>
        <strain evidence="2">CBS 333.67</strain>
    </source>
</reference>
<dbReference type="GeneID" id="87882060"/>
<name>A0AAJ0M0W0_9PEZI</name>
<sequence length="109" mass="11935">MCRKVVFKGSCPLCSKEFTWDELALELTCLEAKNNGVFGLCKDGISEDEKPHDQECDACAAEQEADEGYDGGTEDAPDLFGAGWSGSKAETADEDQDSGKHKNKKQRIR</sequence>